<dbReference type="AlphaFoldDB" id="A0A9P9Y8V0"/>
<reference evidence="6" key="2">
    <citation type="submission" date="2022-07" db="EMBL/GenBank/DDBJ databases">
        <authorList>
            <person name="Goncalves M.F.M."/>
            <person name="Hilario S."/>
            <person name="Van De Peer Y."/>
            <person name="Esteves A.C."/>
            <person name="Alves A."/>
        </authorList>
    </citation>
    <scope>NUCLEOTIDE SEQUENCE</scope>
    <source>
        <strain evidence="6">MUM 19.33</strain>
    </source>
</reference>
<accession>A0A9P9Y8V0</accession>
<dbReference type="Pfam" id="PF08622">
    <property type="entry name" value="Svf1"/>
    <property type="match status" value="1"/>
</dbReference>
<evidence type="ECO:0000256" key="2">
    <source>
        <dbReference type="ARBA" id="ARBA00009069"/>
    </source>
</evidence>
<keyword evidence="3" id="KW-0963">Cytoplasm</keyword>
<dbReference type="GO" id="GO:0005737">
    <property type="term" value="C:cytoplasm"/>
    <property type="evidence" value="ECO:0007669"/>
    <property type="project" value="UniProtKB-SubCell"/>
</dbReference>
<comment type="caution">
    <text evidence="6">The sequence shown here is derived from an EMBL/GenBank/DDBJ whole genome shotgun (WGS) entry which is preliminary data.</text>
</comment>
<organism evidence="6 7">
    <name type="scientific">Emericellopsis cladophorae</name>
    <dbReference type="NCBI Taxonomy" id="2686198"/>
    <lineage>
        <taxon>Eukaryota</taxon>
        <taxon>Fungi</taxon>
        <taxon>Dikarya</taxon>
        <taxon>Ascomycota</taxon>
        <taxon>Pezizomycotina</taxon>
        <taxon>Sordariomycetes</taxon>
        <taxon>Hypocreomycetidae</taxon>
        <taxon>Hypocreales</taxon>
        <taxon>Bionectriaceae</taxon>
        <taxon>Emericellopsis</taxon>
    </lineage>
</organism>
<dbReference type="GO" id="GO:0006979">
    <property type="term" value="P:response to oxidative stress"/>
    <property type="evidence" value="ECO:0007669"/>
    <property type="project" value="InterPro"/>
</dbReference>
<dbReference type="OrthoDB" id="2590239at2759"/>
<gene>
    <name evidence="6" type="ORF">J7T54_007067</name>
</gene>
<proteinExistence type="inferred from homology"/>
<dbReference type="Proteomes" id="UP001055219">
    <property type="component" value="Unassembled WGS sequence"/>
</dbReference>
<feature type="domain" description="Svf1-like C-terminal" evidence="5">
    <location>
        <begin position="223"/>
        <end position="383"/>
    </location>
</feature>
<dbReference type="GeneID" id="75833544"/>
<reference evidence="6" key="1">
    <citation type="journal article" date="2021" name="J Fungi (Basel)">
        <title>Genomic and Metabolomic Analyses of the Marine Fungus Emericellopsis cladophorae: Insights into Saltwater Adaptability Mechanisms and Its Biosynthetic Potential.</title>
        <authorList>
            <person name="Goncalves M.F.M."/>
            <person name="Hilario S."/>
            <person name="Van de Peer Y."/>
            <person name="Esteves A.C."/>
            <person name="Alves A."/>
        </authorList>
    </citation>
    <scope>NUCLEOTIDE SEQUENCE</scope>
    <source>
        <strain evidence="6">MUM 19.33</strain>
    </source>
</reference>
<name>A0A9P9Y8V0_9HYPO</name>
<dbReference type="PANTHER" id="PTHR47107">
    <property type="entry name" value="SVF1-LIKE PROTEIN YDR222W-RELATED"/>
    <property type="match status" value="1"/>
</dbReference>
<dbReference type="EMBL" id="JAGIXG020000002">
    <property type="protein sequence ID" value="KAI6785425.1"/>
    <property type="molecule type" value="Genomic_DNA"/>
</dbReference>
<dbReference type="PANTHER" id="PTHR47107:SF1">
    <property type="entry name" value="CERAMIDE-BINDING PROTEIN SVF1-RELATED"/>
    <property type="match status" value="1"/>
</dbReference>
<dbReference type="Pfam" id="PF17187">
    <property type="entry name" value="Svf1_C"/>
    <property type="match status" value="1"/>
</dbReference>
<comment type="subcellular location">
    <subcellularLocation>
        <location evidence="1">Cytoplasm</location>
    </subcellularLocation>
</comment>
<protein>
    <submittedName>
        <fullName evidence="6">Survival factor-like protein</fullName>
    </submittedName>
</protein>
<sequence>MPSPLQLVTKANKQRLANVAGTAEPIYGPSAVRPVGDEVDRSTYTELTRDDLKWQVLETTNVETETFYFVAESGQMGMAQVIYSNVMGVRVTAQFNCKVFSKDPTKEHLWCSTPLNNIEFSEDKASFFAENCALEFSADGNSYTIKSANDERAIVNLKVTKASPGFQGGKTGQTLFGTDLQNPWGTMRHAFWPRCTAEGTITTKEGPIDFKGQAMYSYAIQGMKPHHAAAKWNFVNFQGPKYSAIMMEFTTPESYGNTTVNVGGIVKDGEIIAAGCLNKATHTAVKEDTDNDWPEPKGVRFTWNGKNKEGKAVEGVIEGPIGDRTDRVDVMAEVPGFVKTIVASAAGTKPYIYQYTPKMTLKLKIGDETIEEEGQVFMEATFIVQ</sequence>
<dbReference type="InterPro" id="IPR013931">
    <property type="entry name" value="Svf1-like_N"/>
</dbReference>
<evidence type="ECO:0000259" key="4">
    <source>
        <dbReference type="Pfam" id="PF08622"/>
    </source>
</evidence>
<dbReference type="InterPro" id="IPR051385">
    <property type="entry name" value="Ceramide-binding_SVF1"/>
</dbReference>
<comment type="similarity">
    <text evidence="2">Belongs to the SVF1 family.</text>
</comment>
<evidence type="ECO:0000313" key="6">
    <source>
        <dbReference type="EMBL" id="KAI6785425.1"/>
    </source>
</evidence>
<feature type="domain" description="Svf1-like N-terminal" evidence="4">
    <location>
        <begin position="62"/>
        <end position="221"/>
    </location>
</feature>
<evidence type="ECO:0000256" key="3">
    <source>
        <dbReference type="ARBA" id="ARBA00022490"/>
    </source>
</evidence>
<dbReference type="InterPro" id="IPR033394">
    <property type="entry name" value="Svf1-like_C"/>
</dbReference>
<evidence type="ECO:0000313" key="7">
    <source>
        <dbReference type="Proteomes" id="UP001055219"/>
    </source>
</evidence>
<evidence type="ECO:0000256" key="1">
    <source>
        <dbReference type="ARBA" id="ARBA00004496"/>
    </source>
</evidence>
<evidence type="ECO:0000259" key="5">
    <source>
        <dbReference type="Pfam" id="PF17187"/>
    </source>
</evidence>
<dbReference type="RefSeq" id="XP_051366281.1">
    <property type="nucleotide sequence ID" value="XM_051510423.1"/>
</dbReference>
<dbReference type="SUPFAM" id="SSF159245">
    <property type="entry name" value="AttH-like"/>
    <property type="match status" value="1"/>
</dbReference>
<keyword evidence="7" id="KW-1185">Reference proteome</keyword>